<dbReference type="Proteomes" id="UP000428260">
    <property type="component" value="Chromosome"/>
</dbReference>
<dbReference type="AlphaFoldDB" id="A0A6I6JUS8"/>
<accession>A0A6I6JUS8</accession>
<sequence length="265" mass="30897">MKNKTMKQIEILILLNILLLSTSLFGQVFEPICIGEKMIFDSKILKQEREIFIKIPENYENIDLEFPVHYVLDGEIIFNSYSAIAELKAQNDEIPEAIIVGIPNIDRGYDLNPKANGVNFLDFMTTELIPYIDNRYRTNENRVLVGYSMAGNFVVYTLLTGQELFNIFLSGSPYRLDMYKSELIDSFTNNLKTKKTLYTSIGSIDQTKQLEFFNTFCSRFGQENNDLLNFKYEVVVNRDHNNNFLINWQDGLDYIYRDWTKDGDK</sequence>
<dbReference type="Gene3D" id="3.40.50.1820">
    <property type="entry name" value="alpha/beta hydrolase"/>
    <property type="match status" value="1"/>
</dbReference>
<organism evidence="1 2">
    <name type="scientific">Maribellus comscasis</name>
    <dbReference type="NCBI Taxonomy" id="2681766"/>
    <lineage>
        <taxon>Bacteria</taxon>
        <taxon>Pseudomonadati</taxon>
        <taxon>Bacteroidota</taxon>
        <taxon>Bacteroidia</taxon>
        <taxon>Marinilabiliales</taxon>
        <taxon>Prolixibacteraceae</taxon>
        <taxon>Maribellus</taxon>
    </lineage>
</organism>
<dbReference type="InterPro" id="IPR000801">
    <property type="entry name" value="Esterase-like"/>
</dbReference>
<dbReference type="InterPro" id="IPR050583">
    <property type="entry name" value="Mycobacterial_A85_antigen"/>
</dbReference>
<keyword evidence="2" id="KW-1185">Reference proteome</keyword>
<dbReference type="InterPro" id="IPR029058">
    <property type="entry name" value="AB_hydrolase_fold"/>
</dbReference>
<dbReference type="EMBL" id="CP046401">
    <property type="protein sequence ID" value="QGY46875.1"/>
    <property type="molecule type" value="Genomic_DNA"/>
</dbReference>
<reference evidence="1 2" key="1">
    <citation type="submission" date="2019-11" db="EMBL/GenBank/DDBJ databases">
        <authorList>
            <person name="Zheng R.K."/>
            <person name="Sun C.M."/>
        </authorList>
    </citation>
    <scope>NUCLEOTIDE SEQUENCE [LARGE SCALE GENOMIC DNA]</scope>
    <source>
        <strain evidence="1 2">WC007</strain>
    </source>
</reference>
<proteinExistence type="predicted"/>
<evidence type="ECO:0008006" key="3">
    <source>
        <dbReference type="Google" id="ProtNLM"/>
    </source>
</evidence>
<protein>
    <recommendedName>
        <fullName evidence="3">Esterase</fullName>
    </recommendedName>
</protein>
<gene>
    <name evidence="1" type="ORF">GM418_25415</name>
</gene>
<evidence type="ECO:0000313" key="2">
    <source>
        <dbReference type="Proteomes" id="UP000428260"/>
    </source>
</evidence>
<dbReference type="KEGG" id="mcos:GM418_25415"/>
<dbReference type="Pfam" id="PF00756">
    <property type="entry name" value="Esterase"/>
    <property type="match status" value="1"/>
</dbReference>
<dbReference type="PANTHER" id="PTHR48098">
    <property type="entry name" value="ENTEROCHELIN ESTERASE-RELATED"/>
    <property type="match status" value="1"/>
</dbReference>
<evidence type="ECO:0000313" key="1">
    <source>
        <dbReference type="EMBL" id="QGY46875.1"/>
    </source>
</evidence>
<name>A0A6I6JUS8_9BACT</name>
<dbReference type="SUPFAM" id="SSF53474">
    <property type="entry name" value="alpha/beta-Hydrolases"/>
    <property type="match status" value="1"/>
</dbReference>
<dbReference type="PANTHER" id="PTHR48098:SF6">
    <property type="entry name" value="FERRI-BACILLIBACTIN ESTERASE BESA"/>
    <property type="match status" value="1"/>
</dbReference>